<feature type="domain" description="HSF-type DNA-binding" evidence="10">
    <location>
        <begin position="63"/>
        <end position="87"/>
    </location>
</feature>
<evidence type="ECO:0000313" key="12">
    <source>
        <dbReference type="RefSeq" id="XP_027596933.1"/>
    </source>
</evidence>
<dbReference type="FunFam" id="1.10.10.10:FF:000027">
    <property type="entry name" value="Heat shock transcription factor 1"/>
    <property type="match status" value="1"/>
</dbReference>
<dbReference type="InterPro" id="IPR000232">
    <property type="entry name" value="HSF_DNA-bd"/>
</dbReference>
<evidence type="ECO:0000256" key="6">
    <source>
        <dbReference type="ARBA" id="ARBA00023159"/>
    </source>
</evidence>
<evidence type="ECO:0000313" key="11">
    <source>
        <dbReference type="Proteomes" id="UP000504627"/>
    </source>
</evidence>
<evidence type="ECO:0000259" key="10">
    <source>
        <dbReference type="PROSITE" id="PS00434"/>
    </source>
</evidence>
<accession>A0A6J2ICD9</accession>
<evidence type="ECO:0000256" key="3">
    <source>
        <dbReference type="ARBA" id="ARBA00023015"/>
    </source>
</evidence>
<evidence type="ECO:0000256" key="8">
    <source>
        <dbReference type="ARBA" id="ARBA00023242"/>
    </source>
</evidence>
<evidence type="ECO:0000256" key="7">
    <source>
        <dbReference type="ARBA" id="ARBA00023163"/>
    </source>
</evidence>
<dbReference type="Gene3D" id="1.10.10.10">
    <property type="entry name" value="Winged helix-like DNA-binding domain superfamily/Winged helix DNA-binding domain"/>
    <property type="match status" value="1"/>
</dbReference>
<keyword evidence="7" id="KW-0804">Transcription</keyword>
<dbReference type="PROSITE" id="PS00434">
    <property type="entry name" value="HSF_DOMAIN"/>
    <property type="match status" value="1"/>
</dbReference>
<evidence type="ECO:0000256" key="5">
    <source>
        <dbReference type="ARBA" id="ARBA00023125"/>
    </source>
</evidence>
<comment type="subcellular location">
    <subcellularLocation>
        <location evidence="1">Nucleus</location>
    </subcellularLocation>
</comment>
<dbReference type="SMART" id="SM00415">
    <property type="entry name" value="HSF"/>
    <property type="match status" value="1"/>
</dbReference>
<proteinExistence type="inferred from homology"/>
<keyword evidence="6" id="KW-0010">Activator</keyword>
<dbReference type="Proteomes" id="UP000504627">
    <property type="component" value="Unplaced"/>
</dbReference>
<dbReference type="GO" id="GO:0001046">
    <property type="term" value="F:core promoter sequence-specific DNA binding"/>
    <property type="evidence" value="ECO:0007669"/>
    <property type="project" value="UniProtKB-ARBA"/>
</dbReference>
<evidence type="ECO:0000256" key="9">
    <source>
        <dbReference type="RuleBase" id="RU004020"/>
    </source>
</evidence>
<sequence>MDGPGAAAAGGAGPGGGPCNVPAFLTKLWTLLEDPDTDSLICWSPSGSSFHVFDQGQFAKEVLPKYFKHNNMASFVRQLNMYGFRKVVHIEQGGLVKPEKDDTEFQHPYFIRGQELLLENIKRKVTSVSNVKSEDVKVRQDNVTKLLTDIQVMKGKQESMDSKLVAMKHRRLGTTRWSAGSSSGMCSGRWELPLPSRNYPVHQERKQNQPKRGGCAIPEM</sequence>
<dbReference type="InterPro" id="IPR036390">
    <property type="entry name" value="WH_DNA-bd_sf"/>
</dbReference>
<organism evidence="11 12">
    <name type="scientific">Pipra filicauda</name>
    <name type="common">Wire-tailed manakin</name>
    <dbReference type="NCBI Taxonomy" id="649802"/>
    <lineage>
        <taxon>Eukaryota</taxon>
        <taxon>Metazoa</taxon>
        <taxon>Chordata</taxon>
        <taxon>Craniata</taxon>
        <taxon>Vertebrata</taxon>
        <taxon>Euteleostomi</taxon>
        <taxon>Archelosauria</taxon>
        <taxon>Archosauria</taxon>
        <taxon>Dinosauria</taxon>
        <taxon>Saurischia</taxon>
        <taxon>Theropoda</taxon>
        <taxon>Coelurosauria</taxon>
        <taxon>Aves</taxon>
        <taxon>Neognathae</taxon>
        <taxon>Neoaves</taxon>
        <taxon>Telluraves</taxon>
        <taxon>Australaves</taxon>
        <taxon>Passeriformes</taxon>
        <taxon>Pipridae</taxon>
        <taxon>Pipra</taxon>
    </lineage>
</organism>
<protein>
    <submittedName>
        <fullName evidence="12">Heat shock factor protein 1-like</fullName>
    </submittedName>
</protein>
<dbReference type="SUPFAM" id="SSF46785">
    <property type="entry name" value="Winged helix' DNA-binding domain"/>
    <property type="match status" value="1"/>
</dbReference>
<name>A0A6J2ICD9_9PASS</name>
<dbReference type="Pfam" id="PF00447">
    <property type="entry name" value="HSF_DNA-bind"/>
    <property type="match status" value="1"/>
</dbReference>
<dbReference type="PRINTS" id="PR00056">
    <property type="entry name" value="HSFDOMAIN"/>
</dbReference>
<dbReference type="PANTHER" id="PTHR10015:SF274">
    <property type="entry name" value="HEAT SHOCK FACTOR PROTEIN 1"/>
    <property type="match status" value="1"/>
</dbReference>
<gene>
    <name evidence="12" type="primary">LOC113998422</name>
</gene>
<evidence type="ECO:0000256" key="2">
    <source>
        <dbReference type="ARBA" id="ARBA00006403"/>
    </source>
</evidence>
<keyword evidence="3" id="KW-0805">Transcription regulation</keyword>
<dbReference type="AlphaFoldDB" id="A0A6J2ICD9"/>
<dbReference type="GO" id="GO:0003700">
    <property type="term" value="F:DNA-binding transcription factor activity"/>
    <property type="evidence" value="ECO:0007669"/>
    <property type="project" value="InterPro"/>
</dbReference>
<dbReference type="GO" id="GO:0042803">
    <property type="term" value="F:protein homodimerization activity"/>
    <property type="evidence" value="ECO:0007669"/>
    <property type="project" value="UniProtKB-ARBA"/>
</dbReference>
<keyword evidence="8" id="KW-0539">Nucleus</keyword>
<dbReference type="RefSeq" id="XP_027596933.1">
    <property type="nucleotide sequence ID" value="XM_027741132.2"/>
</dbReference>
<reference evidence="12" key="1">
    <citation type="submission" date="2025-08" db="UniProtKB">
        <authorList>
            <consortium name="RefSeq"/>
        </authorList>
    </citation>
    <scope>IDENTIFICATION</scope>
    <source>
        <tissue evidence="12">Muscle</tissue>
    </source>
</reference>
<keyword evidence="11" id="KW-1185">Reference proteome</keyword>
<dbReference type="GO" id="GO:0005737">
    <property type="term" value="C:cytoplasm"/>
    <property type="evidence" value="ECO:0007669"/>
    <property type="project" value="UniProtKB-ARBA"/>
</dbReference>
<dbReference type="GeneID" id="113998422"/>
<dbReference type="InParanoid" id="A0A6J2ICD9"/>
<dbReference type="GO" id="GO:0000785">
    <property type="term" value="C:chromatin"/>
    <property type="evidence" value="ECO:0007669"/>
    <property type="project" value="UniProtKB-ARBA"/>
</dbReference>
<dbReference type="GO" id="GO:0005634">
    <property type="term" value="C:nucleus"/>
    <property type="evidence" value="ECO:0007669"/>
    <property type="project" value="UniProtKB-SubCell"/>
</dbReference>
<evidence type="ECO:0000256" key="1">
    <source>
        <dbReference type="ARBA" id="ARBA00004123"/>
    </source>
</evidence>
<comment type="similarity">
    <text evidence="2 9">Belongs to the HSF family.</text>
</comment>
<dbReference type="InterPro" id="IPR036388">
    <property type="entry name" value="WH-like_DNA-bd_sf"/>
</dbReference>
<dbReference type="PANTHER" id="PTHR10015">
    <property type="entry name" value="HEAT SHOCK TRANSCRIPTION FACTOR"/>
    <property type="match status" value="1"/>
</dbReference>
<keyword evidence="4" id="KW-0346">Stress response</keyword>
<evidence type="ECO:0000256" key="4">
    <source>
        <dbReference type="ARBA" id="ARBA00023016"/>
    </source>
</evidence>
<keyword evidence="5" id="KW-0238">DNA-binding</keyword>